<protein>
    <recommendedName>
        <fullName evidence="2">DUF732 domain-containing protein</fullName>
    </recommendedName>
</protein>
<evidence type="ECO:0000259" key="2">
    <source>
        <dbReference type="Pfam" id="PF05305"/>
    </source>
</evidence>
<keyword evidence="4" id="KW-1185">Reference proteome</keyword>
<sequence length="119" mass="11840">MNLATRLLTAVLFCAATLSAATAAQASTGDSFTADEIAYLSDLAADGMGPAVSAQGLVDEGWTICRALTSGMTPTAAAAKVYDGARIAGGITQAQADRVVADATNDLCVSATHSGTLEA</sequence>
<feature type="domain" description="DUF732" evidence="2">
    <location>
        <begin position="36"/>
        <end position="108"/>
    </location>
</feature>
<proteinExistence type="predicted"/>
<name>A0ABM7I7P4_9MYCO</name>
<gene>
    <name evidence="3" type="ORF">MAUB_05120</name>
</gene>
<dbReference type="EMBL" id="AP022577">
    <property type="protein sequence ID" value="BBX82639.1"/>
    <property type="molecule type" value="Genomic_DNA"/>
</dbReference>
<dbReference type="RefSeq" id="WP_138230800.1">
    <property type="nucleotide sequence ID" value="NZ_AP022577.1"/>
</dbReference>
<accession>A0ABM7I7P4</accession>
<keyword evidence="1" id="KW-0732">Signal</keyword>
<reference evidence="3 4" key="1">
    <citation type="journal article" date="2019" name="Emerg. Microbes Infect.">
        <title>Comprehensive subspecies identification of 175 nontuberculous mycobacteria species based on 7547 genomic profiles.</title>
        <authorList>
            <person name="Matsumoto Y."/>
            <person name="Kinjo T."/>
            <person name="Motooka D."/>
            <person name="Nabeya D."/>
            <person name="Jung N."/>
            <person name="Uechi K."/>
            <person name="Horii T."/>
            <person name="Iida T."/>
            <person name="Fujita J."/>
            <person name="Nakamura S."/>
        </authorList>
    </citation>
    <scope>NUCLEOTIDE SEQUENCE [LARGE SCALE GENOMIC DNA]</scope>
    <source>
        <strain evidence="3 4">JCM 15296</strain>
    </source>
</reference>
<evidence type="ECO:0000313" key="3">
    <source>
        <dbReference type="EMBL" id="BBX82639.1"/>
    </source>
</evidence>
<feature type="chain" id="PRO_5047197825" description="DUF732 domain-containing protein" evidence="1">
    <location>
        <begin position="27"/>
        <end position="119"/>
    </location>
</feature>
<feature type="signal peptide" evidence="1">
    <location>
        <begin position="1"/>
        <end position="26"/>
    </location>
</feature>
<evidence type="ECO:0000313" key="4">
    <source>
        <dbReference type="Proteomes" id="UP000465609"/>
    </source>
</evidence>
<organism evidence="3 4">
    <name type="scientific">Mycolicibacterium aubagnense</name>
    <dbReference type="NCBI Taxonomy" id="319707"/>
    <lineage>
        <taxon>Bacteria</taxon>
        <taxon>Bacillati</taxon>
        <taxon>Actinomycetota</taxon>
        <taxon>Actinomycetes</taxon>
        <taxon>Mycobacteriales</taxon>
        <taxon>Mycobacteriaceae</taxon>
        <taxon>Mycolicibacterium</taxon>
    </lineage>
</organism>
<dbReference type="InterPro" id="IPR007969">
    <property type="entry name" value="DUF732"/>
</dbReference>
<evidence type="ECO:0000256" key="1">
    <source>
        <dbReference type="SAM" id="SignalP"/>
    </source>
</evidence>
<dbReference type="Proteomes" id="UP000465609">
    <property type="component" value="Chromosome"/>
</dbReference>
<dbReference type="Pfam" id="PF05305">
    <property type="entry name" value="DUF732"/>
    <property type="match status" value="1"/>
</dbReference>